<dbReference type="Gene3D" id="3.30.70.270">
    <property type="match status" value="1"/>
</dbReference>
<dbReference type="PANTHER" id="PTHR46663">
    <property type="entry name" value="DIGUANYLATE CYCLASE DGCT-RELATED"/>
    <property type="match status" value="1"/>
</dbReference>
<feature type="transmembrane region" description="Helical" evidence="3">
    <location>
        <begin position="324"/>
        <end position="343"/>
    </location>
</feature>
<feature type="region of interest" description="Disordered" evidence="2">
    <location>
        <begin position="527"/>
        <end position="552"/>
    </location>
</feature>
<evidence type="ECO:0000313" key="6">
    <source>
        <dbReference type="Proteomes" id="UP000484255"/>
    </source>
</evidence>
<feature type="coiled-coil region" evidence="1">
    <location>
        <begin position="340"/>
        <end position="367"/>
    </location>
</feature>
<feature type="domain" description="GGDEF" evidence="4">
    <location>
        <begin position="401"/>
        <end position="536"/>
    </location>
</feature>
<evidence type="ECO:0000256" key="1">
    <source>
        <dbReference type="SAM" id="Coils"/>
    </source>
</evidence>
<evidence type="ECO:0000256" key="2">
    <source>
        <dbReference type="SAM" id="MobiDB-lite"/>
    </source>
</evidence>
<protein>
    <submittedName>
        <fullName evidence="5">GGDEF domain-containing protein</fullName>
    </submittedName>
</protein>
<feature type="transmembrane region" description="Helical" evidence="3">
    <location>
        <begin position="168"/>
        <end position="189"/>
    </location>
</feature>
<dbReference type="Proteomes" id="UP000484255">
    <property type="component" value="Unassembled WGS sequence"/>
</dbReference>
<dbReference type="RefSeq" id="WP_163458360.1">
    <property type="nucleotide sequence ID" value="NZ_JAAGOH010000018.1"/>
</dbReference>
<sequence length="552" mass="59911">MILPEPGPPMTLAEVLRESRRFTPPATPASNLGTRPDAVWVRIPLQVHSGDGHWILNIDHPSLHQIDAYLVGEDEAVKTWRMGATLSFTERPLAVRSHAIPLSLLPGKPYVLYLRVRTETSMLLPMALVKPGVFYAAEFQRQVVQGLLTGLSLALMAYSLVNWRSPLFGLFALRLACSTTFFLAFWGLLQQHLWHDQLASALGMKLAPLVVLLGIVASGRFIQLSMDSARHSPRLHAAINAILGVAVVVLVASVTGVLGYRGTQIAPTVLGPTLMLLALPVALGTARRGDTVGRTMMVAWTAYLLGACSIAGLVRGFIPANVWTMHLFQVALVLEMLAWLRVLSLNADSLRRTAERAEVERRTLHRLAHTDALTGLLNRRGLSEALARALCQGFSHRERPHGVAVYLLDLDGFKPVNDRLGHEAGDELLTLVAERLKRTVRQSDVVARLGGDEFVIVAGSLGGDAETEAQGIGHKLLEAFLEPFPVKGQSCRVGLTIGFSLSPHDGHDADELLKLADMAMYAGKQAGRHTLRRGQTSPVGSPDSAPTVTRTG</sequence>
<feature type="transmembrane region" description="Helical" evidence="3">
    <location>
        <begin position="235"/>
        <end position="259"/>
    </location>
</feature>
<gene>
    <name evidence="5" type="ORF">G3A44_14830</name>
</gene>
<dbReference type="InterPro" id="IPR043128">
    <property type="entry name" value="Rev_trsase/Diguanyl_cyclase"/>
</dbReference>
<dbReference type="InterPro" id="IPR052163">
    <property type="entry name" value="DGC-Regulatory_Protein"/>
</dbReference>
<keyword evidence="3" id="KW-1133">Transmembrane helix</keyword>
<feature type="transmembrane region" description="Helical" evidence="3">
    <location>
        <begin position="298"/>
        <end position="318"/>
    </location>
</feature>
<dbReference type="InterPro" id="IPR029787">
    <property type="entry name" value="Nucleotide_cyclase"/>
</dbReference>
<organism evidence="5 6">
    <name type="scientific">Ideonella livida</name>
    <dbReference type="NCBI Taxonomy" id="2707176"/>
    <lineage>
        <taxon>Bacteria</taxon>
        <taxon>Pseudomonadati</taxon>
        <taxon>Pseudomonadota</taxon>
        <taxon>Betaproteobacteria</taxon>
        <taxon>Burkholderiales</taxon>
        <taxon>Sphaerotilaceae</taxon>
        <taxon>Ideonella</taxon>
    </lineage>
</organism>
<feature type="transmembrane region" description="Helical" evidence="3">
    <location>
        <begin position="143"/>
        <end position="161"/>
    </location>
</feature>
<dbReference type="InterPro" id="IPR000160">
    <property type="entry name" value="GGDEF_dom"/>
</dbReference>
<dbReference type="InterPro" id="IPR011623">
    <property type="entry name" value="7TMR_DISM_rcpt_extracell_dom1"/>
</dbReference>
<dbReference type="Pfam" id="PF07695">
    <property type="entry name" value="7TMR-DISM_7TM"/>
    <property type="match status" value="1"/>
</dbReference>
<keyword evidence="1" id="KW-0175">Coiled coil</keyword>
<proteinExistence type="predicted"/>
<dbReference type="PROSITE" id="PS50887">
    <property type="entry name" value="GGDEF"/>
    <property type="match status" value="1"/>
</dbReference>
<dbReference type="Gene3D" id="2.60.40.2380">
    <property type="match status" value="1"/>
</dbReference>
<dbReference type="SMART" id="SM00267">
    <property type="entry name" value="GGDEF"/>
    <property type="match status" value="1"/>
</dbReference>
<evidence type="ECO:0000259" key="4">
    <source>
        <dbReference type="PROSITE" id="PS50887"/>
    </source>
</evidence>
<keyword evidence="3" id="KW-0472">Membrane</keyword>
<evidence type="ECO:0000256" key="3">
    <source>
        <dbReference type="SAM" id="Phobius"/>
    </source>
</evidence>
<dbReference type="SUPFAM" id="SSF55073">
    <property type="entry name" value="Nucleotide cyclase"/>
    <property type="match status" value="1"/>
</dbReference>
<dbReference type="CDD" id="cd01949">
    <property type="entry name" value="GGDEF"/>
    <property type="match status" value="1"/>
</dbReference>
<feature type="transmembrane region" description="Helical" evidence="3">
    <location>
        <begin position="201"/>
        <end position="223"/>
    </location>
</feature>
<keyword evidence="3" id="KW-0812">Transmembrane</keyword>
<feature type="compositionally biased region" description="Polar residues" evidence="2">
    <location>
        <begin position="533"/>
        <end position="552"/>
    </location>
</feature>
<dbReference type="PANTHER" id="PTHR46663:SF3">
    <property type="entry name" value="SLL0267 PROTEIN"/>
    <property type="match status" value="1"/>
</dbReference>
<accession>A0A7C9TK39</accession>
<reference evidence="5 6" key="1">
    <citation type="submission" date="2020-02" db="EMBL/GenBank/DDBJ databases">
        <title>Ideonella bacterium strain TBM-1.</title>
        <authorList>
            <person name="Chen W.-M."/>
        </authorList>
    </citation>
    <scope>NUCLEOTIDE SEQUENCE [LARGE SCALE GENOMIC DNA]</scope>
    <source>
        <strain evidence="5 6">TBM-1</strain>
    </source>
</reference>
<name>A0A7C9TK39_9BURK</name>
<dbReference type="Pfam" id="PF00990">
    <property type="entry name" value="GGDEF"/>
    <property type="match status" value="1"/>
</dbReference>
<dbReference type="Pfam" id="PF07696">
    <property type="entry name" value="7TMR-DISMED2"/>
    <property type="match status" value="1"/>
</dbReference>
<dbReference type="NCBIfam" id="TIGR00254">
    <property type="entry name" value="GGDEF"/>
    <property type="match status" value="1"/>
</dbReference>
<dbReference type="EMBL" id="JAAGOH010000018">
    <property type="protein sequence ID" value="NDY92460.1"/>
    <property type="molecule type" value="Genomic_DNA"/>
</dbReference>
<dbReference type="AlphaFoldDB" id="A0A7C9TK39"/>
<comment type="caution">
    <text evidence="5">The sequence shown here is derived from an EMBL/GenBank/DDBJ whole genome shotgun (WGS) entry which is preliminary data.</text>
</comment>
<feature type="transmembrane region" description="Helical" evidence="3">
    <location>
        <begin position="265"/>
        <end position="286"/>
    </location>
</feature>
<dbReference type="InterPro" id="IPR011622">
    <property type="entry name" value="7TMR_DISM_rcpt_extracell_dom2"/>
</dbReference>
<evidence type="ECO:0000313" key="5">
    <source>
        <dbReference type="EMBL" id="NDY92460.1"/>
    </source>
</evidence>
<keyword evidence="6" id="KW-1185">Reference proteome</keyword>